<evidence type="ECO:0000313" key="16">
    <source>
        <dbReference type="Proteomes" id="UP001596122"/>
    </source>
</evidence>
<keyword evidence="4 12" id="KW-0548">Nucleotidyltransferase</keyword>
<feature type="domain" description="Toprim" evidence="14">
    <location>
        <begin position="267"/>
        <end position="352"/>
    </location>
</feature>
<keyword evidence="3 12" id="KW-0808">Transferase</keyword>
<dbReference type="NCBIfam" id="TIGR01391">
    <property type="entry name" value="dnaG"/>
    <property type="match status" value="1"/>
</dbReference>
<evidence type="ECO:0000313" key="15">
    <source>
        <dbReference type="EMBL" id="MFC5379994.1"/>
    </source>
</evidence>
<comment type="subunit">
    <text evidence="12">Monomer. Interacts with DnaB.</text>
</comment>
<dbReference type="InterPro" id="IPR002694">
    <property type="entry name" value="Znf_CHC2"/>
</dbReference>
<dbReference type="SUPFAM" id="SSF56731">
    <property type="entry name" value="DNA primase core"/>
    <property type="match status" value="1"/>
</dbReference>
<dbReference type="SMART" id="SM00493">
    <property type="entry name" value="TOPRIM"/>
    <property type="match status" value="1"/>
</dbReference>
<reference evidence="16" key="1">
    <citation type="journal article" date="2019" name="Int. J. Syst. Evol. Microbiol.">
        <title>The Global Catalogue of Microorganisms (GCM) 10K type strain sequencing project: providing services to taxonomists for standard genome sequencing and annotation.</title>
        <authorList>
            <consortium name="The Broad Institute Genomics Platform"/>
            <consortium name="The Broad Institute Genome Sequencing Center for Infectious Disease"/>
            <person name="Wu L."/>
            <person name="Ma J."/>
        </authorList>
    </citation>
    <scope>NUCLEOTIDE SEQUENCE [LARGE SCALE GENOMIC DNA]</scope>
    <source>
        <strain evidence="16">CCUG 43114</strain>
    </source>
</reference>
<dbReference type="Pfam" id="PF01807">
    <property type="entry name" value="Zn_ribbon_DnaG"/>
    <property type="match status" value="1"/>
</dbReference>
<keyword evidence="2 12" id="KW-0639">Primosome</keyword>
<dbReference type="Gene3D" id="3.90.980.10">
    <property type="entry name" value="DNA primase, catalytic core, N-terminal domain"/>
    <property type="match status" value="1"/>
</dbReference>
<comment type="caution">
    <text evidence="15">The sequence shown here is derived from an EMBL/GenBank/DDBJ whole genome shotgun (WGS) entry which is preliminary data.</text>
</comment>
<keyword evidence="1 12" id="KW-0240">DNA-directed RNA polymerase</keyword>
<proteinExistence type="inferred from homology"/>
<dbReference type="InterPro" id="IPR034151">
    <property type="entry name" value="TOPRIM_DnaG_bac"/>
</dbReference>
<keyword evidence="11 12" id="KW-0804">Transcription</keyword>
<feature type="zinc finger region" description="CHC2-type" evidence="12">
    <location>
        <begin position="41"/>
        <end position="65"/>
    </location>
</feature>
<keyword evidence="5 12" id="KW-0235">DNA replication</keyword>
<evidence type="ECO:0000256" key="3">
    <source>
        <dbReference type="ARBA" id="ARBA00022679"/>
    </source>
</evidence>
<dbReference type="InterPro" id="IPR030846">
    <property type="entry name" value="DnaG_bac"/>
</dbReference>
<dbReference type="Gene3D" id="3.40.1360.10">
    <property type="match status" value="1"/>
</dbReference>
<keyword evidence="6 12" id="KW-0479">Metal-binding</keyword>
<dbReference type="Pfam" id="PF13662">
    <property type="entry name" value="Toprim_4"/>
    <property type="match status" value="1"/>
</dbReference>
<comment type="cofactor">
    <cofactor evidence="12 13">
        <name>Zn(2+)</name>
        <dbReference type="ChEBI" id="CHEBI:29105"/>
    </cofactor>
    <text evidence="12 13">Binds 1 zinc ion per monomer.</text>
</comment>
<dbReference type="PANTHER" id="PTHR30313:SF2">
    <property type="entry name" value="DNA PRIMASE"/>
    <property type="match status" value="1"/>
</dbReference>
<dbReference type="CDD" id="cd03364">
    <property type="entry name" value="TOPRIM_DnaG_primases"/>
    <property type="match status" value="1"/>
</dbReference>
<name>A0ABW0GK54_9MICO</name>
<evidence type="ECO:0000256" key="13">
    <source>
        <dbReference type="PIRNR" id="PIRNR002811"/>
    </source>
</evidence>
<evidence type="ECO:0000256" key="1">
    <source>
        <dbReference type="ARBA" id="ARBA00022478"/>
    </source>
</evidence>
<dbReference type="InterPro" id="IPR006171">
    <property type="entry name" value="TOPRIM_dom"/>
</dbReference>
<keyword evidence="16" id="KW-1185">Reference proteome</keyword>
<evidence type="ECO:0000256" key="2">
    <source>
        <dbReference type="ARBA" id="ARBA00022515"/>
    </source>
</evidence>
<dbReference type="Pfam" id="PF10410">
    <property type="entry name" value="DnaB_bind"/>
    <property type="match status" value="1"/>
</dbReference>
<dbReference type="InterPro" id="IPR006295">
    <property type="entry name" value="DNA_primase_DnaG"/>
</dbReference>
<evidence type="ECO:0000256" key="9">
    <source>
        <dbReference type="ARBA" id="ARBA00022842"/>
    </source>
</evidence>
<comment type="function">
    <text evidence="12 13">RNA polymerase that catalyzes the synthesis of short RNA molecules used as primers for DNA polymerase during DNA replication.</text>
</comment>
<evidence type="ECO:0000256" key="12">
    <source>
        <dbReference type="HAMAP-Rule" id="MF_00974"/>
    </source>
</evidence>
<evidence type="ECO:0000259" key="14">
    <source>
        <dbReference type="PROSITE" id="PS50880"/>
    </source>
</evidence>
<dbReference type="Pfam" id="PF08275">
    <property type="entry name" value="DNAG_N"/>
    <property type="match status" value="1"/>
</dbReference>
<keyword evidence="10 12" id="KW-0238">DNA-binding</keyword>
<dbReference type="InterPro" id="IPR050219">
    <property type="entry name" value="DnaG_primase"/>
</dbReference>
<dbReference type="EMBL" id="JBHSLD010000004">
    <property type="protein sequence ID" value="MFC5379994.1"/>
    <property type="molecule type" value="Genomic_DNA"/>
</dbReference>
<dbReference type="InterPro" id="IPR013173">
    <property type="entry name" value="DNA_primase_DnaG_DnaB-bd_dom"/>
</dbReference>
<comment type="similarity">
    <text evidence="12 13">Belongs to the DnaG primase family.</text>
</comment>
<dbReference type="RefSeq" id="WP_340271454.1">
    <property type="nucleotide sequence ID" value="NZ_JBBEOG010000011.1"/>
</dbReference>
<dbReference type="Gene3D" id="3.90.580.10">
    <property type="entry name" value="Zinc finger, CHC2-type domain"/>
    <property type="match status" value="1"/>
</dbReference>
<organism evidence="15 16">
    <name type="scientific">Aquipuribacter nitratireducens</name>
    <dbReference type="NCBI Taxonomy" id="650104"/>
    <lineage>
        <taxon>Bacteria</taxon>
        <taxon>Bacillati</taxon>
        <taxon>Actinomycetota</taxon>
        <taxon>Actinomycetes</taxon>
        <taxon>Micrococcales</taxon>
        <taxon>Intrasporangiaceae</taxon>
        <taxon>Aquipuribacter</taxon>
    </lineage>
</organism>
<dbReference type="InterPro" id="IPR013264">
    <property type="entry name" value="DNAG_N"/>
</dbReference>
<dbReference type="SUPFAM" id="SSF57783">
    <property type="entry name" value="Zinc beta-ribbon"/>
    <property type="match status" value="1"/>
</dbReference>
<dbReference type="SMART" id="SM00400">
    <property type="entry name" value="ZnF_CHCC"/>
    <property type="match status" value="1"/>
</dbReference>
<comment type="catalytic activity">
    <reaction evidence="12">
        <text>ssDNA + n NTP = ssDNA/pppN(pN)n-1 hybrid + (n-1) diphosphate.</text>
        <dbReference type="EC" id="2.7.7.101"/>
    </reaction>
</comment>
<keyword evidence="9" id="KW-0460">Magnesium</keyword>
<gene>
    <name evidence="12 15" type="primary">dnaG</name>
    <name evidence="15" type="ORF">ACFPJ6_04245</name>
</gene>
<evidence type="ECO:0000256" key="7">
    <source>
        <dbReference type="ARBA" id="ARBA00022771"/>
    </source>
</evidence>
<evidence type="ECO:0000256" key="8">
    <source>
        <dbReference type="ARBA" id="ARBA00022833"/>
    </source>
</evidence>
<evidence type="ECO:0000256" key="10">
    <source>
        <dbReference type="ARBA" id="ARBA00023125"/>
    </source>
</evidence>
<dbReference type="HAMAP" id="MF_00974">
    <property type="entry name" value="DNA_primase_DnaG"/>
    <property type="match status" value="1"/>
</dbReference>
<sequence length="620" mass="67523">MAGRIKDEDVAAVKERTRIEELVGDHVALRRAGSGSLKGLCPFHDEKTPSFHVRPQLGVWHCFGCDEGGDAIAFVMKIDHLGFTDAVERLAAKAGVQLRYDELSGGRPSGPRQPVGQRQRLVDANAAAERWYAEQLMGGEAAPARTLLAERGFDRAAAEQFGVGYAPRAGEELVRHLRGRGFTDDELVTAGLAGRNQSGRLYDRFRGRLLWPIRDVTGDTVGFGARRLYDDDRIEAKYLNTPDSPLYRKSQVLYGVDLAKRDIARERRLVVVEGYTDVMAAHLAGVTTAVATCGTAFGEEHARLARRLIGDVTATGEVVFTFDGDAAGQKAALRAFAADQQFVARTFVAVEPSGKDPCDLRQSEGDAAVRALVERRVPMFEFAIRSTFADVDLDTEEGRLAGLDRAAPIVAAIKDRELRHRYAVNLDRWLGFLDERFVVSRVARAARGGPGAEGGRPAPSRAEADDPVATTERFALACALQVPDHVGAQVDALGEEAFTVPTHRVVHETILASGGATGRTGAELLEAVRQVAPSTVQPLLTRLAVMDLPAGEKELPRFARMAVAKIAEIEANRVVMDALRRLNRLDRGTDPDAYEQAQKVLLEAQARQRRLRDQALGGEA</sequence>
<dbReference type="PROSITE" id="PS50880">
    <property type="entry name" value="TOPRIM"/>
    <property type="match status" value="1"/>
</dbReference>
<dbReference type="PANTHER" id="PTHR30313">
    <property type="entry name" value="DNA PRIMASE"/>
    <property type="match status" value="1"/>
</dbReference>
<comment type="domain">
    <text evidence="12">Contains an N-terminal zinc-binding domain, a central core domain that contains the primase activity, and a C-terminal DnaB-binding domain.</text>
</comment>
<evidence type="ECO:0000256" key="11">
    <source>
        <dbReference type="ARBA" id="ARBA00023163"/>
    </source>
</evidence>
<evidence type="ECO:0000256" key="4">
    <source>
        <dbReference type="ARBA" id="ARBA00022695"/>
    </source>
</evidence>
<dbReference type="Pfam" id="PF08278">
    <property type="entry name" value="DnaG_DnaB_bind"/>
    <property type="match status" value="1"/>
</dbReference>
<dbReference type="Proteomes" id="UP001596122">
    <property type="component" value="Unassembled WGS sequence"/>
</dbReference>
<protein>
    <recommendedName>
        <fullName evidence="12 13">DNA primase</fullName>
        <ecNumber evidence="12">2.7.7.101</ecNumber>
    </recommendedName>
</protein>
<dbReference type="InterPro" id="IPR036977">
    <property type="entry name" value="DNA_primase_Znf_CHC2"/>
</dbReference>
<keyword evidence="7 12" id="KW-0863">Zinc-finger</keyword>
<dbReference type="InterPro" id="IPR037068">
    <property type="entry name" value="DNA_primase_core_N_sf"/>
</dbReference>
<dbReference type="EC" id="2.7.7.101" evidence="12"/>
<evidence type="ECO:0000256" key="6">
    <source>
        <dbReference type="ARBA" id="ARBA00022723"/>
    </source>
</evidence>
<evidence type="ECO:0000256" key="5">
    <source>
        <dbReference type="ARBA" id="ARBA00022705"/>
    </source>
</evidence>
<dbReference type="InterPro" id="IPR019475">
    <property type="entry name" value="DNA_primase_DnaB-bd"/>
</dbReference>
<dbReference type="PIRSF" id="PIRSF002811">
    <property type="entry name" value="DnaG"/>
    <property type="match status" value="1"/>
</dbReference>
<accession>A0ABW0GK54</accession>
<keyword evidence="8 12" id="KW-0862">Zinc</keyword>